<accession>A0A8E2X283</accession>
<sequence length="56" mass="5783">MVLKIIGAIIVIWIAFSLIGFIFKAIGTLLVVAAVATVGVLAYGAIKGKAGRGQIR</sequence>
<feature type="transmembrane region" description="Helical" evidence="1">
    <location>
        <begin position="5"/>
        <end position="23"/>
    </location>
</feature>
<evidence type="ECO:0000256" key="1">
    <source>
        <dbReference type="SAM" id="Phobius"/>
    </source>
</evidence>
<name>W7IY47_9PSEU</name>
<protein>
    <submittedName>
        <fullName evidence="2">Uncharacterized protein</fullName>
    </submittedName>
</protein>
<keyword evidence="1" id="KW-0812">Transmembrane</keyword>
<dbReference type="EMBL" id="AYXG01000224">
    <property type="protein sequence ID" value="EWC58974.1"/>
    <property type="molecule type" value="Genomic_DNA"/>
</dbReference>
<evidence type="ECO:0000313" key="3">
    <source>
        <dbReference type="Proteomes" id="UP000019277"/>
    </source>
</evidence>
<comment type="caution">
    <text evidence="2">The sequence shown here is derived from an EMBL/GenBank/DDBJ whole genome shotgun (WGS) entry which is preliminary data.</text>
</comment>
<proteinExistence type="predicted"/>
<dbReference type="AlphaFoldDB" id="W7IY47"/>
<dbReference type="STRING" id="909613.UO65_5770"/>
<reference evidence="2 3" key="1">
    <citation type="journal article" date="2014" name="Genome Announc.">
        <title>Draft Genome Sequence of the Antitrypanosomally Active Sponge-Associated Bacterium Actinokineospora sp. Strain EG49.</title>
        <authorList>
            <person name="Harjes J."/>
            <person name="Ryu T."/>
            <person name="Abdelmohsen U.R."/>
            <person name="Moitinho-Silva L."/>
            <person name="Horn H."/>
            <person name="Ravasi T."/>
            <person name="Hentschel U."/>
        </authorList>
    </citation>
    <scope>NUCLEOTIDE SEQUENCE [LARGE SCALE GENOMIC DNA]</scope>
    <source>
        <strain evidence="2 3">EG49</strain>
    </source>
</reference>
<organism evidence="2 3">
    <name type="scientific">Actinokineospora spheciospongiae</name>
    <dbReference type="NCBI Taxonomy" id="909613"/>
    <lineage>
        <taxon>Bacteria</taxon>
        <taxon>Bacillati</taxon>
        <taxon>Actinomycetota</taxon>
        <taxon>Actinomycetes</taxon>
        <taxon>Pseudonocardiales</taxon>
        <taxon>Pseudonocardiaceae</taxon>
        <taxon>Actinokineospora</taxon>
    </lineage>
</organism>
<feature type="transmembrane region" description="Helical" evidence="1">
    <location>
        <begin position="29"/>
        <end position="46"/>
    </location>
</feature>
<dbReference type="Proteomes" id="UP000019277">
    <property type="component" value="Unassembled WGS sequence"/>
</dbReference>
<keyword evidence="1" id="KW-0472">Membrane</keyword>
<keyword evidence="1" id="KW-1133">Transmembrane helix</keyword>
<dbReference type="RefSeq" id="WP_035288528.1">
    <property type="nucleotide sequence ID" value="NZ_AYXG01000224.1"/>
</dbReference>
<evidence type="ECO:0000313" key="2">
    <source>
        <dbReference type="EMBL" id="EWC58974.1"/>
    </source>
</evidence>
<keyword evidence="3" id="KW-1185">Reference proteome</keyword>
<gene>
    <name evidence="2" type="ORF">UO65_5770</name>
</gene>
<accession>W7IY47</accession>